<accession>A0A4R3KL56</accession>
<dbReference type="AlphaFoldDB" id="A0A4R3KL56"/>
<comment type="caution">
    <text evidence="1">The sequence shown here is derived from an EMBL/GenBank/DDBJ whole genome shotgun (WGS) entry which is preliminary data.</text>
</comment>
<proteinExistence type="predicted"/>
<sequence length="32" mass="3543">MEIDAINDWRPTVIAVKCIMSINNNLEVAATP</sequence>
<protein>
    <submittedName>
        <fullName evidence="1">Uncharacterized protein</fullName>
    </submittedName>
</protein>
<gene>
    <name evidence="1" type="ORF">EDD80_1187</name>
</gene>
<evidence type="ECO:0000313" key="1">
    <source>
        <dbReference type="EMBL" id="TCS84738.1"/>
    </source>
</evidence>
<evidence type="ECO:0000313" key="2">
    <source>
        <dbReference type="Proteomes" id="UP000295807"/>
    </source>
</evidence>
<organism evidence="1 2">
    <name type="scientific">Anseongella ginsenosidimutans</name>
    <dbReference type="NCBI Taxonomy" id="496056"/>
    <lineage>
        <taxon>Bacteria</taxon>
        <taxon>Pseudomonadati</taxon>
        <taxon>Bacteroidota</taxon>
        <taxon>Sphingobacteriia</taxon>
        <taxon>Sphingobacteriales</taxon>
        <taxon>Sphingobacteriaceae</taxon>
        <taxon>Anseongella</taxon>
    </lineage>
</organism>
<name>A0A4R3KL56_9SPHI</name>
<reference evidence="1 2" key="1">
    <citation type="submission" date="2019-03" db="EMBL/GenBank/DDBJ databases">
        <title>Genomic Encyclopedia of Type Strains, Phase IV (KMG-IV): sequencing the most valuable type-strain genomes for metagenomic binning, comparative biology and taxonomic classification.</title>
        <authorList>
            <person name="Goeker M."/>
        </authorList>
    </citation>
    <scope>NUCLEOTIDE SEQUENCE [LARGE SCALE GENOMIC DNA]</scope>
    <source>
        <strain evidence="1 2">DSM 21100</strain>
    </source>
</reference>
<keyword evidence="2" id="KW-1185">Reference proteome</keyword>
<dbReference type="Proteomes" id="UP000295807">
    <property type="component" value="Unassembled WGS sequence"/>
</dbReference>
<dbReference type="EMBL" id="SMAD01000018">
    <property type="protein sequence ID" value="TCS84738.1"/>
    <property type="molecule type" value="Genomic_DNA"/>
</dbReference>